<evidence type="ECO:0000313" key="3">
    <source>
        <dbReference type="EMBL" id="KNC33502.1"/>
    </source>
</evidence>
<gene>
    <name evidence="3" type="ORF">FF38_05811</name>
</gene>
<dbReference type="AlphaFoldDB" id="A0A0L0CMR2"/>
<evidence type="ECO:0000256" key="1">
    <source>
        <dbReference type="SAM" id="MobiDB-lite"/>
    </source>
</evidence>
<reference evidence="3 4" key="1">
    <citation type="journal article" date="2015" name="Nat. Commun.">
        <title>Lucilia cuprina genome unlocks parasitic fly biology to underpin future interventions.</title>
        <authorList>
            <person name="Anstead C.A."/>
            <person name="Korhonen P.K."/>
            <person name="Young N.D."/>
            <person name="Hall R.S."/>
            <person name="Jex A.R."/>
            <person name="Murali S.C."/>
            <person name="Hughes D.S."/>
            <person name="Lee S.F."/>
            <person name="Perry T."/>
            <person name="Stroehlein A.J."/>
            <person name="Ansell B.R."/>
            <person name="Breugelmans B."/>
            <person name="Hofmann A."/>
            <person name="Qu J."/>
            <person name="Dugan S."/>
            <person name="Lee S.L."/>
            <person name="Chao H."/>
            <person name="Dinh H."/>
            <person name="Han Y."/>
            <person name="Doddapaneni H.V."/>
            <person name="Worley K.C."/>
            <person name="Muzny D.M."/>
            <person name="Ioannidis P."/>
            <person name="Waterhouse R.M."/>
            <person name="Zdobnov E.M."/>
            <person name="James P.J."/>
            <person name="Bagnall N.H."/>
            <person name="Kotze A.C."/>
            <person name="Gibbs R.A."/>
            <person name="Richards S."/>
            <person name="Batterham P."/>
            <person name="Gasser R.B."/>
        </authorList>
    </citation>
    <scope>NUCLEOTIDE SEQUENCE [LARGE SCALE GENOMIC DNA]</scope>
    <source>
        <strain evidence="3 4">LS</strain>
        <tissue evidence="3">Full body</tissue>
    </source>
</reference>
<sequence>MGVNTQQNDYYESLFRRTTASYRAKIERGNEENQGTAKRKSVNSEKPTSSRQANVANRKILGERNHGETSSTSNDVLENSPIPARGHYSKGPAENYKAEINADKGSIKTLIEDTLKQILHDKYSQQPIVNENCQEKTTVKSIVEQVLREKLSNLRHTSRERHNTSEPGSLRSIIEDIVAQVLQEKLSNLERKFEQSKDPCEVVKNLNQELQQKLNVSKDQTVNLAREPVTHYNSNKSLDSQVLVQELLADERADKKETENKKKSTTTKTGPIKRLHRSPRKKPEWQDPRPNDIILDKPQRPLRARSPAASSSARSGRSKASSSVLIRRSTSQGRQHKPNSDPVALYQYYKNEWDHFRQQIPGESPHSRLRWHVRQRLLDPE</sequence>
<feature type="region of interest" description="Disordered" evidence="1">
    <location>
        <begin position="22"/>
        <end position="92"/>
    </location>
</feature>
<organism evidence="3 4">
    <name type="scientific">Lucilia cuprina</name>
    <name type="common">Green bottle fly</name>
    <name type="synonym">Australian sheep blowfly</name>
    <dbReference type="NCBI Taxonomy" id="7375"/>
    <lineage>
        <taxon>Eukaryota</taxon>
        <taxon>Metazoa</taxon>
        <taxon>Ecdysozoa</taxon>
        <taxon>Arthropoda</taxon>
        <taxon>Hexapoda</taxon>
        <taxon>Insecta</taxon>
        <taxon>Pterygota</taxon>
        <taxon>Neoptera</taxon>
        <taxon>Endopterygota</taxon>
        <taxon>Diptera</taxon>
        <taxon>Brachycera</taxon>
        <taxon>Muscomorpha</taxon>
        <taxon>Oestroidea</taxon>
        <taxon>Calliphoridae</taxon>
        <taxon>Luciliinae</taxon>
        <taxon>Lucilia</taxon>
    </lineage>
</organism>
<accession>A0A0L0CMR2</accession>
<feature type="compositionally biased region" description="Basic and acidic residues" evidence="1">
    <location>
        <begin position="251"/>
        <end position="262"/>
    </location>
</feature>
<evidence type="ECO:0000313" key="4">
    <source>
        <dbReference type="Proteomes" id="UP000037069"/>
    </source>
</evidence>
<feature type="compositionally biased region" description="Polar residues" evidence="1">
    <location>
        <begin position="68"/>
        <end position="77"/>
    </location>
</feature>
<evidence type="ECO:0000259" key="2">
    <source>
        <dbReference type="Pfam" id="PF15311"/>
    </source>
</evidence>
<dbReference type="EMBL" id="JRES01000186">
    <property type="protein sequence ID" value="KNC33502.1"/>
    <property type="molecule type" value="Genomic_DNA"/>
</dbReference>
<dbReference type="InterPro" id="IPR027918">
    <property type="entry name" value="HYLS1_C_dom"/>
</dbReference>
<keyword evidence="4" id="KW-1185">Reference proteome</keyword>
<feature type="domain" description="Centriolar and ciliogenesis-associated protein HYLS1 C-terminal" evidence="2">
    <location>
        <begin position="327"/>
        <end position="379"/>
    </location>
</feature>
<feature type="compositionally biased region" description="Low complexity" evidence="1">
    <location>
        <begin position="304"/>
        <end position="323"/>
    </location>
</feature>
<dbReference type="Proteomes" id="UP000037069">
    <property type="component" value="Unassembled WGS sequence"/>
</dbReference>
<name>A0A0L0CMR2_LUCCU</name>
<proteinExistence type="predicted"/>
<feature type="compositionally biased region" description="Basic and acidic residues" evidence="1">
    <location>
        <begin position="281"/>
        <end position="299"/>
    </location>
</feature>
<feature type="region of interest" description="Disordered" evidence="1">
    <location>
        <begin position="251"/>
        <end position="343"/>
    </location>
</feature>
<feature type="compositionally biased region" description="Polar residues" evidence="1">
    <location>
        <begin position="44"/>
        <end position="55"/>
    </location>
</feature>
<dbReference type="Pfam" id="PF15311">
    <property type="entry name" value="HYLS1_C"/>
    <property type="match status" value="1"/>
</dbReference>
<protein>
    <recommendedName>
        <fullName evidence="2">Centriolar and ciliogenesis-associated protein HYLS1 C-terminal domain-containing protein</fullName>
    </recommendedName>
</protein>
<feature type="compositionally biased region" description="Basic residues" evidence="1">
    <location>
        <begin position="271"/>
        <end position="280"/>
    </location>
</feature>
<comment type="caution">
    <text evidence="3">The sequence shown here is derived from an EMBL/GenBank/DDBJ whole genome shotgun (WGS) entry which is preliminary data.</text>
</comment>